<evidence type="ECO:0000313" key="2">
    <source>
        <dbReference type="EMBL" id="KRY07801.1"/>
    </source>
</evidence>
<evidence type="ECO:0000313" key="1">
    <source>
        <dbReference type="EMBL" id="KRY07248.1"/>
    </source>
</evidence>
<protein>
    <submittedName>
        <fullName evidence="3">Uncharacterized protein</fullName>
    </submittedName>
</protein>
<sequence length="70" mass="8409">MCVNTDKTYKLIIVELPEIEFHFAPIFYEIFSEIYQKIISKQLKKTIKVWSRRDKKLKANCKIPGRHILL</sequence>
<dbReference type="AlphaFoldDB" id="A0A0V0ZRC3"/>
<evidence type="ECO:0000313" key="3">
    <source>
        <dbReference type="EMBL" id="KRY15053.1"/>
    </source>
</evidence>
<proteinExistence type="predicted"/>
<dbReference type="EMBL" id="JYDQ01000514">
    <property type="protein sequence ID" value="KRY07248.1"/>
    <property type="molecule type" value="Genomic_DNA"/>
</dbReference>
<dbReference type="Proteomes" id="UP000054783">
    <property type="component" value="Unassembled WGS sequence"/>
</dbReference>
<dbReference type="EMBL" id="JYDQ01000103">
    <property type="protein sequence ID" value="KRY15053.1"/>
    <property type="molecule type" value="Genomic_DNA"/>
</dbReference>
<name>A0A0V0ZRC3_9BILA</name>
<organism evidence="3 4">
    <name type="scientific">Trichinella patagoniensis</name>
    <dbReference type="NCBI Taxonomy" id="990121"/>
    <lineage>
        <taxon>Eukaryota</taxon>
        <taxon>Metazoa</taxon>
        <taxon>Ecdysozoa</taxon>
        <taxon>Nematoda</taxon>
        <taxon>Enoplea</taxon>
        <taxon>Dorylaimia</taxon>
        <taxon>Trichinellida</taxon>
        <taxon>Trichinellidae</taxon>
        <taxon>Trichinella</taxon>
    </lineage>
</organism>
<dbReference type="EMBL" id="JYDQ01000403">
    <property type="protein sequence ID" value="KRY07801.1"/>
    <property type="molecule type" value="Genomic_DNA"/>
</dbReference>
<keyword evidence="4" id="KW-1185">Reference proteome</keyword>
<evidence type="ECO:0000313" key="4">
    <source>
        <dbReference type="Proteomes" id="UP000054783"/>
    </source>
</evidence>
<accession>A0A0V0ZRC3</accession>
<gene>
    <name evidence="1" type="ORF">T12_16348</name>
    <name evidence="2" type="ORF">T12_8619</name>
    <name evidence="3" type="ORF">T12_8873</name>
</gene>
<reference evidence="3 4" key="1">
    <citation type="submission" date="2015-01" db="EMBL/GenBank/DDBJ databases">
        <title>Evolution of Trichinella species and genotypes.</title>
        <authorList>
            <person name="Korhonen P.K."/>
            <person name="Edoardo P."/>
            <person name="Giuseppe L.R."/>
            <person name="Gasser R.B."/>
        </authorList>
    </citation>
    <scope>NUCLEOTIDE SEQUENCE [LARGE SCALE GENOMIC DNA]</scope>
    <source>
        <strain evidence="3">ISS2496</strain>
    </source>
</reference>
<comment type="caution">
    <text evidence="3">The sequence shown here is derived from an EMBL/GenBank/DDBJ whole genome shotgun (WGS) entry which is preliminary data.</text>
</comment>
<feature type="non-terminal residue" evidence="3">
    <location>
        <position position="70"/>
    </location>
</feature>